<reference evidence="2 3" key="1">
    <citation type="submission" date="2012-08" db="EMBL/GenBank/DDBJ databases">
        <title>Oryza genome evolution.</title>
        <authorList>
            <person name="Wing R.A."/>
        </authorList>
    </citation>
    <scope>NUCLEOTIDE SEQUENCE</scope>
</reference>
<dbReference type="EnsemblPlants" id="LPERR06G09780.1">
    <property type="protein sequence ID" value="LPERR06G09780.1"/>
    <property type="gene ID" value="LPERR06G09780"/>
</dbReference>
<evidence type="ECO:0000313" key="3">
    <source>
        <dbReference type="Proteomes" id="UP000032180"/>
    </source>
</evidence>
<keyword evidence="3" id="KW-1185">Reference proteome</keyword>
<sequence length="310" mass="32295">MDPAAAVLAADGADVVPRDCDGDRCAFVREAFALHNVCHQGIFCLLCSSCVLLYHPSAFCSGCLLLLPNPESPVAAPPVVAPPGPVCACSICGLFVAHHTCVPDPVSYVCPTCAAAAHGVIFSYTGGRSAPIDARVARVFLVASRLSHESIGRAAAASREKAERLFVEAAVARKEAEKSLEYACQLAAAEEEENEAKKEHEPEPPAGAAAATVAAPATKTKTKTKKKKKSPKSGDATRADRDKLLKLKALQQPAVLLATAVTAAASKMPAAPMENNKPAVSEDMQDSGDGSLSYEDGPVLPWKNPSALAK</sequence>
<dbReference type="eggNOG" id="ENOG502S2BS">
    <property type="taxonomic scope" value="Eukaryota"/>
</dbReference>
<reference evidence="2" key="3">
    <citation type="submission" date="2015-04" db="UniProtKB">
        <authorList>
            <consortium name="EnsemblPlants"/>
        </authorList>
    </citation>
    <scope>IDENTIFICATION</scope>
</reference>
<dbReference type="STRING" id="77586.A0A0D9WPC0"/>
<dbReference type="PANTHER" id="PTHR34451:SF7">
    <property type="entry name" value="PHD FINGER FAMILY PROTEIN"/>
    <property type="match status" value="1"/>
</dbReference>
<dbReference type="HOGENOM" id="CLU_064835_0_0_1"/>
<feature type="region of interest" description="Disordered" evidence="1">
    <location>
        <begin position="190"/>
        <end position="240"/>
    </location>
</feature>
<dbReference type="AlphaFoldDB" id="A0A0D9WPC0"/>
<feature type="compositionally biased region" description="Low complexity" evidence="1">
    <location>
        <begin position="206"/>
        <end position="219"/>
    </location>
</feature>
<organism evidence="2 3">
    <name type="scientific">Leersia perrieri</name>
    <dbReference type="NCBI Taxonomy" id="77586"/>
    <lineage>
        <taxon>Eukaryota</taxon>
        <taxon>Viridiplantae</taxon>
        <taxon>Streptophyta</taxon>
        <taxon>Embryophyta</taxon>
        <taxon>Tracheophyta</taxon>
        <taxon>Spermatophyta</taxon>
        <taxon>Magnoliopsida</taxon>
        <taxon>Liliopsida</taxon>
        <taxon>Poales</taxon>
        <taxon>Poaceae</taxon>
        <taxon>BOP clade</taxon>
        <taxon>Oryzoideae</taxon>
        <taxon>Oryzeae</taxon>
        <taxon>Oryzinae</taxon>
        <taxon>Leersia</taxon>
    </lineage>
</organism>
<feature type="compositionally biased region" description="Basic residues" evidence="1">
    <location>
        <begin position="220"/>
        <end position="231"/>
    </location>
</feature>
<dbReference type="Proteomes" id="UP000032180">
    <property type="component" value="Chromosome 6"/>
</dbReference>
<feature type="region of interest" description="Disordered" evidence="1">
    <location>
        <begin position="267"/>
        <end position="310"/>
    </location>
</feature>
<evidence type="ECO:0000256" key="1">
    <source>
        <dbReference type="SAM" id="MobiDB-lite"/>
    </source>
</evidence>
<name>A0A0D9WPC0_9ORYZ</name>
<proteinExistence type="predicted"/>
<reference evidence="3" key="2">
    <citation type="submission" date="2013-12" db="EMBL/GenBank/DDBJ databases">
        <authorList>
            <person name="Yu Y."/>
            <person name="Lee S."/>
            <person name="de Baynast K."/>
            <person name="Wissotski M."/>
            <person name="Liu L."/>
            <person name="Talag J."/>
            <person name="Goicoechea J."/>
            <person name="Angelova A."/>
            <person name="Jetty R."/>
            <person name="Kudrna D."/>
            <person name="Golser W."/>
            <person name="Rivera L."/>
            <person name="Zhang J."/>
            <person name="Wing R."/>
        </authorList>
    </citation>
    <scope>NUCLEOTIDE SEQUENCE</scope>
</reference>
<evidence type="ECO:0000313" key="2">
    <source>
        <dbReference type="EnsemblPlants" id="LPERR06G09780.1"/>
    </source>
</evidence>
<accession>A0A0D9WPC0</accession>
<protein>
    <submittedName>
        <fullName evidence="2">Uncharacterized protein</fullName>
    </submittedName>
</protein>
<dbReference type="Gramene" id="LPERR06G09780.1">
    <property type="protein sequence ID" value="LPERR06G09780.1"/>
    <property type="gene ID" value="LPERR06G09780"/>
</dbReference>
<dbReference type="PANTHER" id="PTHR34451">
    <property type="entry name" value="PHD FINGER FAMILY PROTEIN"/>
    <property type="match status" value="1"/>
</dbReference>